<feature type="transmembrane region" description="Helical" evidence="6">
    <location>
        <begin position="246"/>
        <end position="266"/>
    </location>
</feature>
<sequence length="580" mass="62632">MFHARLRQASPSFLLPMTPLRNQVRHALFWVPSLYLAMGIPFNVVNGTASTMFKALGVSDGQNTVALGSIIVAWSLKPLWAAFLDMYRTKKFFVLAMEALIAVLFVGVAMALPMPGFFKITIALLWVAAFASSTQDICGDGIYLTALSRKSQANSAGFQSMFWNLGKVLATGVLISGMEMLANAQQWSPVKMWMAVWITAAVAMGVFAVWHIWALPTGSIAHRPHSAREVVGDFLDTATTFFHKRAFWGMIAFVFLYRFGEGLLLVEGKLFMQSSTETGGLGLTAGQVANIDAVWGTIANIVGGVLGGLFLGKIGLKKALPILGLCLNVPHFTFVYLSHYGAAHHGLDYSTIATLVSIEKFGYGFGFVGNMVYMMQQLAPGRATMTHYAFATSLMNLMLVPTTMASGPLAEWLGFSTFFVVVMFASVPSVWAAWKAPFPLAADESREPAPDAHHVMITADDPTRLTALERTVQRIAGRASVYAMLGILVILLIDAKIVGSLQDRADGTGQVQFWLLLASAALKLFLAQRTFKFAAQTAAEAAQGGAGAAYVWNARGAKIATVVCLLVTAGVLYFTGRAVF</sequence>
<feature type="transmembrane region" description="Helical" evidence="6">
    <location>
        <begin position="511"/>
        <end position="527"/>
    </location>
</feature>
<dbReference type="KEGG" id="ote:Oter_0515"/>
<dbReference type="EMBL" id="CP001032">
    <property type="protein sequence ID" value="ACB73805.1"/>
    <property type="molecule type" value="Genomic_DNA"/>
</dbReference>
<evidence type="ECO:0000256" key="2">
    <source>
        <dbReference type="ARBA" id="ARBA00022448"/>
    </source>
</evidence>
<feature type="transmembrane region" description="Helical" evidence="6">
    <location>
        <begin position="194"/>
        <end position="215"/>
    </location>
</feature>
<comment type="subcellular location">
    <subcellularLocation>
        <location evidence="1">Membrane</location>
        <topology evidence="1">Multi-pass membrane protein</topology>
    </subcellularLocation>
</comment>
<dbReference type="PANTHER" id="PTHR12778">
    <property type="entry name" value="SOLUTE CARRIER FAMILY 33 ACETYL-COA TRANSPORTER -RELATED"/>
    <property type="match status" value="1"/>
</dbReference>
<evidence type="ECO:0000256" key="6">
    <source>
        <dbReference type="SAM" id="Phobius"/>
    </source>
</evidence>
<feature type="transmembrane region" description="Helical" evidence="6">
    <location>
        <begin position="349"/>
        <end position="373"/>
    </location>
</feature>
<evidence type="ECO:0000256" key="5">
    <source>
        <dbReference type="ARBA" id="ARBA00023136"/>
    </source>
</evidence>
<feature type="transmembrane region" description="Helical" evidence="6">
    <location>
        <begin position="120"/>
        <end position="144"/>
    </location>
</feature>
<name>B1ZRW2_OPITP</name>
<evidence type="ECO:0000256" key="3">
    <source>
        <dbReference type="ARBA" id="ARBA00022692"/>
    </source>
</evidence>
<feature type="transmembrane region" description="Helical" evidence="6">
    <location>
        <begin position="412"/>
        <end position="434"/>
    </location>
</feature>
<keyword evidence="5 6" id="KW-0472">Membrane</keyword>
<dbReference type="Proteomes" id="UP000007013">
    <property type="component" value="Chromosome"/>
</dbReference>
<feature type="transmembrane region" description="Helical" evidence="6">
    <location>
        <begin position="293"/>
        <end position="312"/>
    </location>
</feature>
<feature type="transmembrane region" description="Helical" evidence="6">
    <location>
        <begin position="165"/>
        <end position="182"/>
    </location>
</feature>
<keyword evidence="3 6" id="KW-0812">Transmembrane</keyword>
<dbReference type="Gene3D" id="1.20.1250.20">
    <property type="entry name" value="MFS general substrate transporter like domains"/>
    <property type="match status" value="1"/>
</dbReference>
<feature type="transmembrane region" description="Helical" evidence="6">
    <location>
        <begin position="385"/>
        <end position="406"/>
    </location>
</feature>
<feature type="transmembrane region" description="Helical" evidence="6">
    <location>
        <begin position="92"/>
        <end position="114"/>
    </location>
</feature>
<reference evidence="7 8" key="1">
    <citation type="journal article" date="2011" name="J. Bacteriol.">
        <title>Genome sequence of the verrucomicrobium Opitutus terrae PB90-1, an abundant inhabitant of rice paddy soil ecosystems.</title>
        <authorList>
            <person name="van Passel M.W."/>
            <person name="Kant R."/>
            <person name="Palva A."/>
            <person name="Copeland A."/>
            <person name="Lucas S."/>
            <person name="Lapidus A."/>
            <person name="Glavina del Rio T."/>
            <person name="Pitluck S."/>
            <person name="Goltsman E."/>
            <person name="Clum A."/>
            <person name="Sun H."/>
            <person name="Schmutz J."/>
            <person name="Larimer F.W."/>
            <person name="Land M.L."/>
            <person name="Hauser L."/>
            <person name="Kyrpides N."/>
            <person name="Mikhailova N."/>
            <person name="Richardson P.P."/>
            <person name="Janssen P.H."/>
            <person name="de Vos W.M."/>
            <person name="Smidt H."/>
        </authorList>
    </citation>
    <scope>NUCLEOTIDE SEQUENCE [LARGE SCALE GENOMIC DNA]</scope>
    <source>
        <strain evidence="8">DSM 11246 / JCM 15787 / PB90-1</strain>
    </source>
</reference>
<dbReference type="InterPro" id="IPR004752">
    <property type="entry name" value="AmpG_permease/AT-1"/>
</dbReference>
<dbReference type="SUPFAM" id="SSF103473">
    <property type="entry name" value="MFS general substrate transporter"/>
    <property type="match status" value="1"/>
</dbReference>
<feature type="transmembrane region" description="Helical" evidence="6">
    <location>
        <begin position="65"/>
        <end position="85"/>
    </location>
</feature>
<protein>
    <recommendedName>
        <fullName evidence="9">Major facilitator superfamily MFS_1</fullName>
    </recommendedName>
</protein>
<gene>
    <name evidence="7" type="ordered locus">Oter_0515</name>
</gene>
<evidence type="ECO:0000256" key="1">
    <source>
        <dbReference type="ARBA" id="ARBA00004141"/>
    </source>
</evidence>
<keyword evidence="4 6" id="KW-1133">Transmembrane helix</keyword>
<feature type="transmembrane region" description="Helical" evidence="6">
    <location>
        <begin position="479"/>
        <end position="499"/>
    </location>
</feature>
<dbReference type="STRING" id="452637.Oter_0515"/>
<evidence type="ECO:0000256" key="4">
    <source>
        <dbReference type="ARBA" id="ARBA00022989"/>
    </source>
</evidence>
<dbReference type="GO" id="GO:0016020">
    <property type="term" value="C:membrane"/>
    <property type="evidence" value="ECO:0007669"/>
    <property type="project" value="UniProtKB-SubCell"/>
</dbReference>
<evidence type="ECO:0000313" key="7">
    <source>
        <dbReference type="EMBL" id="ACB73805.1"/>
    </source>
</evidence>
<dbReference type="PANTHER" id="PTHR12778:SF10">
    <property type="entry name" value="MAJOR FACILITATOR SUPERFAMILY DOMAIN-CONTAINING PROTEIN 3"/>
    <property type="match status" value="1"/>
</dbReference>
<proteinExistence type="predicted"/>
<organism evidence="7 8">
    <name type="scientific">Opitutus terrae (strain DSM 11246 / JCM 15787 / PB90-1)</name>
    <dbReference type="NCBI Taxonomy" id="452637"/>
    <lineage>
        <taxon>Bacteria</taxon>
        <taxon>Pseudomonadati</taxon>
        <taxon>Verrucomicrobiota</taxon>
        <taxon>Opitutia</taxon>
        <taxon>Opitutales</taxon>
        <taxon>Opitutaceae</taxon>
        <taxon>Opitutus</taxon>
    </lineage>
</organism>
<evidence type="ECO:0000313" key="8">
    <source>
        <dbReference type="Proteomes" id="UP000007013"/>
    </source>
</evidence>
<dbReference type="HOGENOM" id="CLU_029352_0_0_0"/>
<keyword evidence="2" id="KW-0813">Transport</keyword>
<dbReference type="eggNOG" id="COG2271">
    <property type="taxonomic scope" value="Bacteria"/>
</dbReference>
<feature type="transmembrane region" description="Helical" evidence="6">
    <location>
        <begin position="27"/>
        <end position="45"/>
    </location>
</feature>
<feature type="transmembrane region" description="Helical" evidence="6">
    <location>
        <begin position="319"/>
        <end position="337"/>
    </location>
</feature>
<keyword evidence="8" id="KW-1185">Reference proteome</keyword>
<dbReference type="InterPro" id="IPR036259">
    <property type="entry name" value="MFS_trans_sf"/>
</dbReference>
<accession>B1ZRW2</accession>
<feature type="transmembrane region" description="Helical" evidence="6">
    <location>
        <begin position="559"/>
        <end position="576"/>
    </location>
</feature>
<dbReference type="AlphaFoldDB" id="B1ZRW2"/>
<evidence type="ECO:0008006" key="9">
    <source>
        <dbReference type="Google" id="ProtNLM"/>
    </source>
</evidence>